<sequence length="38" mass="3765">MTAPTAPAVSGVEVLPGPLEDHGTTRAGLVEAQIPPGQ</sequence>
<evidence type="ECO:0000313" key="3">
    <source>
        <dbReference type="Proteomes" id="UP000199645"/>
    </source>
</evidence>
<evidence type="ECO:0000256" key="1">
    <source>
        <dbReference type="SAM" id="MobiDB-lite"/>
    </source>
</evidence>
<reference evidence="2 3" key="1">
    <citation type="submission" date="2016-10" db="EMBL/GenBank/DDBJ databases">
        <authorList>
            <person name="de Groot N.N."/>
        </authorList>
    </citation>
    <scope>NUCLEOTIDE SEQUENCE [LARGE SCALE GENOMIC DNA]</scope>
    <source>
        <strain evidence="2 3">DSM 43019</strain>
    </source>
</reference>
<protein>
    <submittedName>
        <fullName evidence="2">Uncharacterized protein</fullName>
    </submittedName>
</protein>
<accession>A0A1I2H441</accession>
<evidence type="ECO:0000313" key="2">
    <source>
        <dbReference type="EMBL" id="SFF24099.1"/>
    </source>
</evidence>
<keyword evidence="3" id="KW-1185">Reference proteome</keyword>
<dbReference type="EMBL" id="FONV01000007">
    <property type="protein sequence ID" value="SFF24099.1"/>
    <property type="molecule type" value="Genomic_DNA"/>
</dbReference>
<dbReference type="AlphaFoldDB" id="A0A1I2H441"/>
<dbReference type="Proteomes" id="UP000199645">
    <property type="component" value="Unassembled WGS sequence"/>
</dbReference>
<gene>
    <name evidence="2" type="ORF">SAMN05421541_107427</name>
</gene>
<name>A0A1I2H441_9ACTN</name>
<organism evidence="2 3">
    <name type="scientific">Actinoplanes philippinensis</name>
    <dbReference type="NCBI Taxonomy" id="35752"/>
    <lineage>
        <taxon>Bacteria</taxon>
        <taxon>Bacillati</taxon>
        <taxon>Actinomycetota</taxon>
        <taxon>Actinomycetes</taxon>
        <taxon>Micromonosporales</taxon>
        <taxon>Micromonosporaceae</taxon>
        <taxon>Actinoplanes</taxon>
    </lineage>
</organism>
<proteinExistence type="predicted"/>
<feature type="region of interest" description="Disordered" evidence="1">
    <location>
        <begin position="1"/>
        <end position="27"/>
    </location>
</feature>